<gene>
    <name evidence="1" type="ORF">ACFFLM_25865</name>
</gene>
<comment type="caution">
    <text evidence="1">The sequence shown here is derived from an EMBL/GenBank/DDBJ whole genome shotgun (WGS) entry which is preliminary data.</text>
</comment>
<reference evidence="1 2" key="1">
    <citation type="submission" date="2024-09" db="EMBL/GenBank/DDBJ databases">
        <authorList>
            <person name="Sun Q."/>
            <person name="Mori K."/>
        </authorList>
    </citation>
    <scope>NUCLEOTIDE SEQUENCE [LARGE SCALE GENOMIC DNA]</scope>
    <source>
        <strain evidence="1 2">JCM 13503</strain>
    </source>
</reference>
<protein>
    <recommendedName>
        <fullName evidence="3">HEAT repeat domain-containing protein</fullName>
    </recommendedName>
</protein>
<proteinExistence type="predicted"/>
<evidence type="ECO:0000313" key="2">
    <source>
        <dbReference type="Proteomes" id="UP001589733"/>
    </source>
</evidence>
<dbReference type="RefSeq" id="WP_380017245.1">
    <property type="nucleotide sequence ID" value="NZ_JBHLYR010000087.1"/>
</dbReference>
<evidence type="ECO:0008006" key="3">
    <source>
        <dbReference type="Google" id="ProtNLM"/>
    </source>
</evidence>
<dbReference type="EMBL" id="JBHLYR010000087">
    <property type="protein sequence ID" value="MFB9995373.1"/>
    <property type="molecule type" value="Genomic_DNA"/>
</dbReference>
<sequence>MVNPWSDETRADVLNVVFERLWIVDSAWQVMLYQVGRAVAFERPAPFANRVLAAATSDELLVEVCWSVEGWADSDSVPLLVDLVRSDRSIAVKRQALMTLLHTQHACVPAILSEVAAWVPAPPQEQELVAFIHKLQHN</sequence>
<dbReference type="Proteomes" id="UP001589733">
    <property type="component" value="Unassembled WGS sequence"/>
</dbReference>
<organism evidence="1 2">
    <name type="scientific">Deinococcus oregonensis</name>
    <dbReference type="NCBI Taxonomy" id="1805970"/>
    <lineage>
        <taxon>Bacteria</taxon>
        <taxon>Thermotogati</taxon>
        <taxon>Deinococcota</taxon>
        <taxon>Deinococci</taxon>
        <taxon>Deinococcales</taxon>
        <taxon>Deinococcaceae</taxon>
        <taxon>Deinococcus</taxon>
    </lineage>
</organism>
<name>A0ABV6B6H8_9DEIO</name>
<keyword evidence="2" id="KW-1185">Reference proteome</keyword>
<accession>A0ABV6B6H8</accession>
<evidence type="ECO:0000313" key="1">
    <source>
        <dbReference type="EMBL" id="MFB9995373.1"/>
    </source>
</evidence>